<name>A0A507D382_9FUNG</name>
<evidence type="ECO:0000256" key="5">
    <source>
        <dbReference type="PROSITE-ProRule" id="PRU00175"/>
    </source>
</evidence>
<dbReference type="OrthoDB" id="3838338at2759"/>
<protein>
    <recommendedName>
        <fullName evidence="3">RING-type E3 ubiquitin transferase</fullName>
        <ecNumber evidence="3">2.3.2.27</ecNumber>
    </recommendedName>
</protein>
<dbReference type="VEuPathDB" id="FungiDB:SeMB42_g06312"/>
<dbReference type="AlphaFoldDB" id="A0A507D382"/>
<evidence type="ECO:0000256" key="2">
    <source>
        <dbReference type="ARBA" id="ARBA00004906"/>
    </source>
</evidence>
<dbReference type="PANTHER" id="PTHR22938:SF0">
    <property type="entry name" value="E3 UBIQUITIN-PROTEIN LIGASE ZNF598"/>
    <property type="match status" value="1"/>
</dbReference>
<proteinExistence type="inferred from homology"/>
<feature type="compositionally biased region" description="Polar residues" evidence="6">
    <location>
        <begin position="706"/>
        <end position="718"/>
    </location>
</feature>
<reference evidence="8 9" key="1">
    <citation type="journal article" date="2019" name="Sci. Rep.">
        <title>Comparative genomics of chytrid fungi reveal insights into the obligate biotrophic and pathogenic lifestyle of Synchytrium endobioticum.</title>
        <authorList>
            <person name="van de Vossenberg B.T.L.H."/>
            <person name="Warris S."/>
            <person name="Nguyen H.D.T."/>
            <person name="van Gent-Pelzer M.P.E."/>
            <person name="Joly D.L."/>
            <person name="van de Geest H.C."/>
            <person name="Bonants P.J.M."/>
            <person name="Smith D.S."/>
            <person name="Levesque C.A."/>
            <person name="van der Lee T.A.J."/>
        </authorList>
    </citation>
    <scope>NUCLEOTIDE SEQUENCE [LARGE SCALE GENOMIC DNA]</scope>
    <source>
        <strain evidence="8 9">LEV6574</strain>
    </source>
</reference>
<dbReference type="InterPro" id="IPR001841">
    <property type="entry name" value="Znf_RING"/>
</dbReference>
<dbReference type="CDD" id="cd16615">
    <property type="entry name" value="RING-HC_ZNF598"/>
    <property type="match status" value="1"/>
</dbReference>
<evidence type="ECO:0000313" key="8">
    <source>
        <dbReference type="EMBL" id="TPX45922.1"/>
    </source>
</evidence>
<feature type="region of interest" description="Disordered" evidence="6">
    <location>
        <begin position="582"/>
        <end position="675"/>
    </location>
</feature>
<dbReference type="PROSITE" id="PS00028">
    <property type="entry name" value="ZINC_FINGER_C2H2_1"/>
    <property type="match status" value="1"/>
</dbReference>
<evidence type="ECO:0000256" key="1">
    <source>
        <dbReference type="ARBA" id="ARBA00000900"/>
    </source>
</evidence>
<dbReference type="Proteomes" id="UP000320475">
    <property type="component" value="Unassembled WGS sequence"/>
</dbReference>
<feature type="compositionally biased region" description="Low complexity" evidence="6">
    <location>
        <begin position="773"/>
        <end position="783"/>
    </location>
</feature>
<dbReference type="InterPro" id="IPR041888">
    <property type="entry name" value="RING-HC_ZNF598/HEL2"/>
</dbReference>
<organism evidence="8 9">
    <name type="scientific">Synchytrium endobioticum</name>
    <dbReference type="NCBI Taxonomy" id="286115"/>
    <lineage>
        <taxon>Eukaryota</taxon>
        <taxon>Fungi</taxon>
        <taxon>Fungi incertae sedis</taxon>
        <taxon>Chytridiomycota</taxon>
        <taxon>Chytridiomycota incertae sedis</taxon>
        <taxon>Chytridiomycetes</taxon>
        <taxon>Synchytriales</taxon>
        <taxon>Synchytriaceae</taxon>
        <taxon>Synchytrium</taxon>
    </lineage>
</organism>
<dbReference type="PROSITE" id="PS50089">
    <property type="entry name" value="ZF_RING_2"/>
    <property type="match status" value="1"/>
</dbReference>
<keyword evidence="5" id="KW-0863">Zinc-finger</keyword>
<feature type="compositionally biased region" description="Low complexity" evidence="6">
    <location>
        <begin position="38"/>
        <end position="54"/>
    </location>
</feature>
<comment type="pathway">
    <text evidence="2">Protein modification; protein ubiquitination.</text>
</comment>
<dbReference type="GO" id="GO:0061630">
    <property type="term" value="F:ubiquitin protein ligase activity"/>
    <property type="evidence" value="ECO:0007669"/>
    <property type="project" value="UniProtKB-EC"/>
</dbReference>
<evidence type="ECO:0000256" key="3">
    <source>
        <dbReference type="ARBA" id="ARBA00012483"/>
    </source>
</evidence>
<comment type="similarity">
    <text evidence="4">Belongs to the ZNF598/HEL2 family.</text>
</comment>
<dbReference type="PANTHER" id="PTHR22938">
    <property type="entry name" value="ZINC FINGER PROTEIN 598"/>
    <property type="match status" value="1"/>
</dbReference>
<gene>
    <name evidence="8" type="ORF">SeLEV6574_g03554</name>
</gene>
<comment type="caution">
    <text evidence="8">The sequence shown here is derived from an EMBL/GenBank/DDBJ whole genome shotgun (WGS) entry which is preliminary data.</text>
</comment>
<dbReference type="EMBL" id="QEAM01000122">
    <property type="protein sequence ID" value="TPX45922.1"/>
    <property type="molecule type" value="Genomic_DNA"/>
</dbReference>
<feature type="compositionally biased region" description="Low complexity" evidence="6">
    <location>
        <begin position="430"/>
        <end position="457"/>
    </location>
</feature>
<feature type="compositionally biased region" description="Polar residues" evidence="6">
    <location>
        <begin position="755"/>
        <end position="768"/>
    </location>
</feature>
<feature type="compositionally biased region" description="Low complexity" evidence="6">
    <location>
        <begin position="597"/>
        <end position="610"/>
    </location>
</feature>
<accession>A0A507D382</accession>
<feature type="compositionally biased region" description="Polar residues" evidence="6">
    <location>
        <begin position="639"/>
        <end position="652"/>
    </location>
</feature>
<evidence type="ECO:0000313" key="9">
    <source>
        <dbReference type="Proteomes" id="UP000320475"/>
    </source>
</evidence>
<feature type="region of interest" description="Disordered" evidence="6">
    <location>
        <begin position="1"/>
        <end position="54"/>
    </location>
</feature>
<dbReference type="SUPFAM" id="SSF57850">
    <property type="entry name" value="RING/U-box"/>
    <property type="match status" value="1"/>
</dbReference>
<comment type="catalytic activity">
    <reaction evidence="1">
        <text>S-ubiquitinyl-[E2 ubiquitin-conjugating enzyme]-L-cysteine + [acceptor protein]-L-lysine = [E2 ubiquitin-conjugating enzyme]-L-cysteine + N(6)-ubiquitinyl-[acceptor protein]-L-lysine.</text>
        <dbReference type="EC" id="2.3.2.27"/>
    </reaction>
</comment>
<dbReference type="InterPro" id="IPR013087">
    <property type="entry name" value="Znf_C2H2_type"/>
</dbReference>
<dbReference type="Pfam" id="PF23230">
    <property type="entry name" value="zf-C2H2_13"/>
    <property type="match status" value="1"/>
</dbReference>
<evidence type="ECO:0000259" key="7">
    <source>
        <dbReference type="PROSITE" id="PS50089"/>
    </source>
</evidence>
<keyword evidence="5" id="KW-0862">Zinc</keyword>
<feature type="compositionally biased region" description="Low complexity" evidence="6">
    <location>
        <begin position="738"/>
        <end position="754"/>
    </location>
</feature>
<sequence length="821" mass="89177">MSSSGAAGGTNQQQFRSKKTEFIPKSATNPSQLSSPALRHQLSSQSSTSSAHSTLRLAVTNGTTETSQNSHQYGPANVEEEVCFICAEPFTWYAVGECNHRVCHICSLRLRALYKVKACTMCKTELQNVLFTKSSTKSYRQSDVQQIPFFDNKLQIYFEEADAMEDSMILLRFNCPDSTCDVSCPNGWGQLKAHVKRDHGMLMCDLCTRHKKIFTHEHALYTQAALQRHYKSGGPDDPSFKGHPECGFCKISFYGDDELYSHCREKHEQCFLCQRAGVRNQYYVNYESLYRHFQGDHFPCNEPECLEQKFVVFASDLDLKAHQMEDHRDVVGRKAKKQTIDVGFTYAGSPTRAGDERARPARGNRDDGNHGRDGGQPRNQYALPAGSTPRENIPDRRPIATPPAPPVSENNAPPGLSRQPQRKLKPPPGFGSQFSSPTAVGDSNSSNISTASNSALAPPSVTQHRPNSPSKSPLDASRITTNNDLNNSLINLLSTTPSSISEFRESLRLFKSENISADELLEKIISVAMIGRGNVAKLKKETEDNVVRVWKQLAGTLESEGCSGDGVRGMLRALNDWKVKRSEGSTVSQPSYAQPVSSTSLSSSSSSNNNGDNAYLQSFPAPPTRSTAKPQARILVIKSASSRQGAHGWSTSSGGGVPVRRIGSNGSSSSPSNASIWDRLADEVIAKKSSDGEISASDYPTPGPLASSSSGQQQQPTFVETAARPHITSPVSYPPLLTPSSSSSTSWSRPMASTTSTTPHRNNSNSRNEMFPALASAASAFGANGDGGMSWGQTEALSNGSSSSGKKKKKGREKNVVLHFG</sequence>
<dbReference type="EC" id="2.3.2.27" evidence="3"/>
<feature type="compositionally biased region" description="Polar residues" evidence="6">
    <location>
        <begin position="584"/>
        <end position="596"/>
    </location>
</feature>
<feature type="compositionally biased region" description="Polar residues" evidence="6">
    <location>
        <begin position="26"/>
        <end position="35"/>
    </location>
</feature>
<dbReference type="InterPro" id="IPR044288">
    <property type="entry name" value="ZNF598/HEL2"/>
</dbReference>
<dbReference type="InterPro" id="IPR056437">
    <property type="entry name" value="Znf-C2H2_ZNF598/HEL2"/>
</dbReference>
<keyword evidence="5" id="KW-0479">Metal-binding</keyword>
<feature type="compositionally biased region" description="Polar residues" evidence="6">
    <location>
        <begin position="460"/>
        <end position="471"/>
    </location>
</feature>
<feature type="region of interest" description="Disordered" evidence="6">
    <location>
        <begin position="342"/>
        <end position="480"/>
    </location>
</feature>
<dbReference type="GO" id="GO:0043022">
    <property type="term" value="F:ribosome binding"/>
    <property type="evidence" value="ECO:0007669"/>
    <property type="project" value="TreeGrafter"/>
</dbReference>
<feature type="domain" description="RING-type" evidence="7">
    <location>
        <begin position="83"/>
        <end position="123"/>
    </location>
</feature>
<dbReference type="InterPro" id="IPR013083">
    <property type="entry name" value="Znf_RING/FYVE/PHD"/>
</dbReference>
<feature type="compositionally biased region" description="Polar residues" evidence="6">
    <location>
        <begin position="1"/>
        <end position="15"/>
    </location>
</feature>
<dbReference type="GO" id="GO:0016567">
    <property type="term" value="P:protein ubiquitination"/>
    <property type="evidence" value="ECO:0007669"/>
    <property type="project" value="TreeGrafter"/>
</dbReference>
<dbReference type="Gene3D" id="3.30.40.10">
    <property type="entry name" value="Zinc/RING finger domain, C3HC4 (zinc finger)"/>
    <property type="match status" value="1"/>
</dbReference>
<dbReference type="GO" id="GO:0008270">
    <property type="term" value="F:zinc ion binding"/>
    <property type="evidence" value="ECO:0007669"/>
    <property type="project" value="UniProtKB-KW"/>
</dbReference>
<feature type="compositionally biased region" description="Basic and acidic residues" evidence="6">
    <location>
        <begin position="353"/>
        <end position="375"/>
    </location>
</feature>
<dbReference type="SMART" id="SM00355">
    <property type="entry name" value="ZnF_C2H2"/>
    <property type="match status" value="4"/>
</dbReference>
<feature type="region of interest" description="Disordered" evidence="6">
    <location>
        <begin position="689"/>
        <end position="821"/>
    </location>
</feature>
<dbReference type="GO" id="GO:0072344">
    <property type="term" value="P:rescue of stalled ribosome"/>
    <property type="evidence" value="ECO:0007669"/>
    <property type="project" value="InterPro"/>
</dbReference>
<evidence type="ECO:0000256" key="4">
    <source>
        <dbReference type="ARBA" id="ARBA00035113"/>
    </source>
</evidence>
<dbReference type="Pfam" id="PF25447">
    <property type="entry name" value="RING_ZNF598"/>
    <property type="match status" value="1"/>
</dbReference>
<feature type="compositionally biased region" description="Low complexity" evidence="6">
    <location>
        <begin position="663"/>
        <end position="675"/>
    </location>
</feature>
<evidence type="ECO:0000256" key="6">
    <source>
        <dbReference type="SAM" id="MobiDB-lite"/>
    </source>
</evidence>